<name>A0A372DR76_9GAMM</name>
<reference evidence="6 7" key="1">
    <citation type="submission" date="2018-08" db="EMBL/GenBank/DDBJ databases">
        <title>Lysobacter weifangensis sp. nov., a new member of the family 'Xanthomonadaceae', isolated from soil in a farmland.</title>
        <authorList>
            <person name="Zhao H."/>
        </authorList>
    </citation>
    <scope>NUCLEOTIDE SEQUENCE [LARGE SCALE GENOMIC DNA]</scope>
    <source>
        <strain evidence="6 7">WF-2</strain>
    </source>
</reference>
<evidence type="ECO:0000256" key="1">
    <source>
        <dbReference type="ARBA" id="ARBA00023015"/>
    </source>
</evidence>
<dbReference type="SUPFAM" id="SSF88946">
    <property type="entry name" value="Sigma2 domain of RNA polymerase sigma factors"/>
    <property type="match status" value="1"/>
</dbReference>
<evidence type="ECO:0000256" key="3">
    <source>
        <dbReference type="ARBA" id="ARBA00023163"/>
    </source>
</evidence>
<evidence type="ECO:0000256" key="4">
    <source>
        <dbReference type="SAM" id="MobiDB-lite"/>
    </source>
</evidence>
<dbReference type="InterPro" id="IPR013325">
    <property type="entry name" value="RNA_pol_sigma_r2"/>
</dbReference>
<feature type="region of interest" description="Disordered" evidence="4">
    <location>
        <begin position="100"/>
        <end position="119"/>
    </location>
</feature>
<dbReference type="AlphaFoldDB" id="A0A372DR76"/>
<dbReference type="GO" id="GO:0006352">
    <property type="term" value="P:DNA-templated transcription initiation"/>
    <property type="evidence" value="ECO:0007669"/>
    <property type="project" value="InterPro"/>
</dbReference>
<evidence type="ECO:0000313" key="6">
    <source>
        <dbReference type="EMBL" id="RFP62098.1"/>
    </source>
</evidence>
<feature type="domain" description="RNA polymerase sigma-70 region 2" evidence="5">
    <location>
        <begin position="30"/>
        <end position="98"/>
    </location>
</feature>
<accession>A0A372DR76</accession>
<dbReference type="InterPro" id="IPR039425">
    <property type="entry name" value="RNA_pol_sigma-70-like"/>
</dbReference>
<dbReference type="Proteomes" id="UP000262917">
    <property type="component" value="Unassembled WGS sequence"/>
</dbReference>
<comment type="caution">
    <text evidence="6">The sequence shown here is derived from an EMBL/GenBank/DDBJ whole genome shotgun (WGS) entry which is preliminary data.</text>
</comment>
<proteinExistence type="predicted"/>
<evidence type="ECO:0000259" key="5">
    <source>
        <dbReference type="Pfam" id="PF04542"/>
    </source>
</evidence>
<dbReference type="RefSeq" id="WP_117201773.1">
    <property type="nucleotide sequence ID" value="NZ_JBHTBK010000008.1"/>
</dbReference>
<organism evidence="6 7">
    <name type="scientific">Cognatiluteimonas weifangensis</name>
    <dbReference type="NCBI Taxonomy" id="2303539"/>
    <lineage>
        <taxon>Bacteria</taxon>
        <taxon>Pseudomonadati</taxon>
        <taxon>Pseudomonadota</taxon>
        <taxon>Gammaproteobacteria</taxon>
        <taxon>Lysobacterales</taxon>
        <taxon>Lysobacteraceae</taxon>
        <taxon>Cognatiluteimonas</taxon>
    </lineage>
</organism>
<dbReference type="GO" id="GO:0016987">
    <property type="term" value="F:sigma factor activity"/>
    <property type="evidence" value="ECO:0007669"/>
    <property type="project" value="UniProtKB-KW"/>
</dbReference>
<keyword evidence="1" id="KW-0805">Transcription regulation</keyword>
<dbReference type="InterPro" id="IPR007627">
    <property type="entry name" value="RNA_pol_sigma70_r2"/>
</dbReference>
<dbReference type="Gene3D" id="1.10.1740.10">
    <property type="match status" value="1"/>
</dbReference>
<gene>
    <name evidence="6" type="ORF">D0Y53_03345</name>
</gene>
<protein>
    <submittedName>
        <fullName evidence="6">Sigma-70 family RNA polymerase sigma factor</fullName>
    </submittedName>
</protein>
<evidence type="ECO:0000313" key="7">
    <source>
        <dbReference type="Proteomes" id="UP000262917"/>
    </source>
</evidence>
<dbReference type="PANTHER" id="PTHR43133">
    <property type="entry name" value="RNA POLYMERASE ECF-TYPE SIGMA FACTO"/>
    <property type="match status" value="1"/>
</dbReference>
<dbReference type="Pfam" id="PF04542">
    <property type="entry name" value="Sigma70_r2"/>
    <property type="match status" value="1"/>
</dbReference>
<keyword evidence="3" id="KW-0804">Transcription</keyword>
<feature type="compositionally biased region" description="Low complexity" evidence="4">
    <location>
        <begin position="100"/>
        <end position="117"/>
    </location>
</feature>
<evidence type="ECO:0000256" key="2">
    <source>
        <dbReference type="ARBA" id="ARBA00023082"/>
    </source>
</evidence>
<sequence length="231" mass="25355">MTHFQTTHWNLIQTARDDPGHAGPALEQLCRAYRPPVLAYVRRHGYGPAEAEDLTQEFFARFLERRWYASADPARGRFRALVLTALRRFLSDQHAQAQAAKRGGGTAAAATDTAAVADDGESPEQAFTRAWMGAVLGHAVARLRAEWIRAGKDEQFEQLAPLLVEGDPGASLRALAAASGVRSNTLAVRLHRMRRRLRQLVRLELVGTVGSREALEAELAELRELARAGGA</sequence>
<keyword evidence="2" id="KW-0731">Sigma factor</keyword>
<dbReference type="EMBL" id="QVPD01000002">
    <property type="protein sequence ID" value="RFP62098.1"/>
    <property type="molecule type" value="Genomic_DNA"/>
</dbReference>
<keyword evidence="7" id="KW-1185">Reference proteome</keyword>
<dbReference type="OrthoDB" id="128557at2"/>
<dbReference type="PANTHER" id="PTHR43133:SF51">
    <property type="entry name" value="RNA POLYMERASE SIGMA FACTOR"/>
    <property type="match status" value="1"/>
</dbReference>